<reference evidence="1 2" key="1">
    <citation type="submission" date="2018-03" db="EMBL/GenBank/DDBJ databases">
        <authorList>
            <person name="Keele B.F."/>
        </authorList>
    </citation>
    <scope>NUCLEOTIDE SEQUENCE [LARGE SCALE GENOMIC DNA]</scope>
    <source>
        <strain evidence="1 2">YL28-9</strain>
    </source>
</reference>
<name>A0A2T3HKU7_9SPHI</name>
<evidence type="ECO:0008006" key="3">
    <source>
        <dbReference type="Google" id="ProtNLM"/>
    </source>
</evidence>
<gene>
    <name evidence="1" type="ORF">C7T94_10440</name>
</gene>
<dbReference type="Pfam" id="PF13376">
    <property type="entry name" value="OmdA"/>
    <property type="match status" value="1"/>
</dbReference>
<dbReference type="AlphaFoldDB" id="A0A2T3HKU7"/>
<dbReference type="OrthoDB" id="9800461at2"/>
<organism evidence="1 2">
    <name type="scientific">Pedobacter yulinensis</name>
    <dbReference type="NCBI Taxonomy" id="2126353"/>
    <lineage>
        <taxon>Bacteria</taxon>
        <taxon>Pseudomonadati</taxon>
        <taxon>Bacteroidota</taxon>
        <taxon>Sphingobacteriia</taxon>
        <taxon>Sphingobacteriales</taxon>
        <taxon>Sphingobacteriaceae</taxon>
        <taxon>Pedobacter</taxon>
    </lineage>
</organism>
<proteinExistence type="predicted"/>
<sequence length="236" mass="26313">MWLFRPALYCGIFMRRCASVMEHKVLKKLGLVPGQQLFVNLPPPQGEFLTGVDVITAPPTGPAAAILLFADRTDMLHASMATLLPHVTPETIFWVAYPKKSSGQQKDLSMMAQRSALLEYDLQPCASVSLDRVWTAVRLKFTGQIRRSGIGNADILKNGYNDYIDPVNRGVRLPEDLQAALDQDPVAAGAYHSLSYTNRKEYVIWLLSARQAETRSTRLLKTLEKLRSGKKNPGDK</sequence>
<evidence type="ECO:0000313" key="1">
    <source>
        <dbReference type="EMBL" id="PST83033.1"/>
    </source>
</evidence>
<protein>
    <recommendedName>
        <fullName evidence="3">Bacteriocin-protection protein</fullName>
    </recommendedName>
</protein>
<evidence type="ECO:0000313" key="2">
    <source>
        <dbReference type="Proteomes" id="UP000240912"/>
    </source>
</evidence>
<dbReference type="Proteomes" id="UP000240912">
    <property type="component" value="Unassembled WGS sequence"/>
</dbReference>
<dbReference type="EMBL" id="PYLS01000005">
    <property type="protein sequence ID" value="PST83033.1"/>
    <property type="molecule type" value="Genomic_DNA"/>
</dbReference>
<accession>A0A2T3HKU7</accession>
<comment type="caution">
    <text evidence="1">The sequence shown here is derived from an EMBL/GenBank/DDBJ whole genome shotgun (WGS) entry which is preliminary data.</text>
</comment>
<keyword evidence="2" id="KW-1185">Reference proteome</keyword>